<feature type="region of interest" description="Disordered" evidence="1">
    <location>
        <begin position="375"/>
        <end position="478"/>
    </location>
</feature>
<evidence type="ECO:0000313" key="3">
    <source>
        <dbReference type="Proteomes" id="UP001222932"/>
    </source>
</evidence>
<dbReference type="AlphaFoldDB" id="A0AAD3TTQ4"/>
<feature type="compositionally biased region" description="Basic and acidic residues" evidence="1">
    <location>
        <begin position="44"/>
        <end position="54"/>
    </location>
</feature>
<feature type="region of interest" description="Disordered" evidence="1">
    <location>
        <begin position="620"/>
        <end position="660"/>
    </location>
</feature>
<proteinExistence type="predicted"/>
<gene>
    <name evidence="2" type="ORF">CspeluHIS016_0301150</name>
</gene>
<feature type="compositionally biased region" description="Basic residues" evidence="1">
    <location>
        <begin position="696"/>
        <end position="713"/>
    </location>
</feature>
<feature type="compositionally biased region" description="Low complexity" evidence="1">
    <location>
        <begin position="714"/>
        <end position="734"/>
    </location>
</feature>
<feature type="compositionally biased region" description="Polar residues" evidence="1">
    <location>
        <begin position="412"/>
        <end position="422"/>
    </location>
</feature>
<evidence type="ECO:0000256" key="1">
    <source>
        <dbReference type="SAM" id="MobiDB-lite"/>
    </source>
</evidence>
<feature type="compositionally biased region" description="Polar residues" evidence="1">
    <location>
        <begin position="147"/>
        <end position="163"/>
    </location>
</feature>
<sequence>MPNIKVVTSPQFRRLRAAQAEGQAPATPEPKSKPKPKPGPYPLPKRDPKPKSKPEPNQVNRWNLAQPLAKALSQPLPPPPLPAPNPPVKFDTEWPALSRPPSAASTASVAGYKEWSRPASAASHRSEWPSRPSSAAGATGANYVPASITSRSGDTAITCASSPDTHEDTLSPLVADKPRQLGTDTPSPLTDTPRQLTDIPRSSATDTDTPRQLSTDTPATADTPRQISTDAHWPQTPESPTPVRGSLVPLARGKDVKSGGCDMDNEDGDKARYTDWAIKYKDGDIDNKLVKDMDKHNAKDTGAPSEPSRGHTHTRSQPLGATGTAEAEAAAPLREPSQTPAPPTSWPNTPSLRPHPGIDTQAIPVLQLVEATPPKAKDLQDGGQVTACQEPSGADATEHAHGLHPTARLSVQAPSQRPSVQTPANPAANLVPPAANTHLALPAWQRGRHLRSRSITHRRERAVQPRARSHGAERPPRYGAHFPPPGWWGPPWFEFGFGTPLQANFPDSSGLPGFPGSPGFGLGVGPGFPGSPGFPSSPGFSAFPGSPGFPDLGPGVGPGFAPAFPPDFHPRFQQIPQISPYAQNIPIQDIPQRFQNTQNIPPHFQNNQSIEQGFQNTPSIDQAFHGQNVHPQPHPSFQNVHQNPQDSRANQLSAQPGHTAQAEQLTLAFVSGQGVHPANVHPGHLLPHGPAVPFRHGYRRPPPHLQHLPHQHQHQQYGSQQYGSQQYGSQQYGSPAIGGSGFVAPPIRPPPWVRAPPGQPPLPAHQPLALARPSLSQPQVHAIPGPDPQDPQAPQAPPQPVPASVPWVRGASQLTPPNSIFRHAVLLEIQPVPARSSDSEPSDIDDAYGTISHLLSPQTKGVLDTLFNHPELVMHHSSVRALAFGQVEAFWALRTALAHAISDPLLPPFIASAAAVRMQLLLGVGLDGVITVPTAFWNDGNAFVRAANTLARVAIERRGWEGGDGTQPWLAKWVAGGMERMRYDGEPVLHRIGFMDARLPGELAQIGRKTEAYRRTWPVGELAPAFGVEPPMHVLPLVKM</sequence>
<reference evidence="2" key="2">
    <citation type="submission" date="2023-06" db="EMBL/GenBank/DDBJ databases">
        <authorList>
            <person name="Kobayashi Y."/>
            <person name="Kayamori A."/>
            <person name="Aoki K."/>
            <person name="Shiwa Y."/>
            <person name="Fujita N."/>
            <person name="Sugita T."/>
            <person name="Iwasaki W."/>
            <person name="Tanaka N."/>
            <person name="Takashima M."/>
        </authorList>
    </citation>
    <scope>NUCLEOTIDE SEQUENCE</scope>
    <source>
        <strain evidence="2">HIS016</strain>
    </source>
</reference>
<feature type="compositionally biased region" description="Low complexity" evidence="1">
    <location>
        <begin position="423"/>
        <end position="436"/>
    </location>
</feature>
<feature type="compositionally biased region" description="Polar residues" evidence="1">
    <location>
        <begin position="182"/>
        <end position="229"/>
    </location>
</feature>
<name>A0AAD3TTQ4_9TREE</name>
<feature type="compositionally biased region" description="Polar residues" evidence="1">
    <location>
        <begin position="635"/>
        <end position="660"/>
    </location>
</feature>
<feature type="compositionally biased region" description="Pro residues" evidence="1">
    <location>
        <begin position="785"/>
        <end position="803"/>
    </location>
</feature>
<feature type="compositionally biased region" description="Low complexity" evidence="1">
    <location>
        <begin position="64"/>
        <end position="74"/>
    </location>
</feature>
<feature type="compositionally biased region" description="Polar residues" evidence="1">
    <location>
        <begin position="1"/>
        <end position="11"/>
    </location>
</feature>
<feature type="compositionally biased region" description="Pro residues" evidence="1">
    <location>
        <begin position="746"/>
        <end position="764"/>
    </location>
</feature>
<comment type="caution">
    <text evidence="2">The sequence shown here is derived from an EMBL/GenBank/DDBJ whole genome shotgun (WGS) entry which is preliminary data.</text>
</comment>
<reference evidence="2" key="1">
    <citation type="journal article" date="2023" name="BMC Genomics">
        <title>Chromosome-level genome assemblies of Cutaneotrichosporon spp. (Trichosporonales, Basidiomycota) reveal imbalanced evolution between nucleotide sequences and chromosome synteny.</title>
        <authorList>
            <person name="Kobayashi Y."/>
            <person name="Kayamori A."/>
            <person name="Aoki K."/>
            <person name="Shiwa Y."/>
            <person name="Matsutani M."/>
            <person name="Fujita N."/>
            <person name="Sugita T."/>
            <person name="Iwasaki W."/>
            <person name="Tanaka N."/>
            <person name="Takashima M."/>
        </authorList>
    </citation>
    <scope>NUCLEOTIDE SEQUENCE</scope>
    <source>
        <strain evidence="2">HIS016</strain>
    </source>
</reference>
<protein>
    <submittedName>
        <fullName evidence="2">Uncharacterized protein</fullName>
    </submittedName>
</protein>
<feature type="compositionally biased region" description="Basic residues" evidence="1">
    <location>
        <begin position="446"/>
        <end position="460"/>
    </location>
</feature>
<feature type="compositionally biased region" description="Pro residues" evidence="1">
    <location>
        <begin position="75"/>
        <end position="87"/>
    </location>
</feature>
<keyword evidence="3" id="KW-1185">Reference proteome</keyword>
<feature type="compositionally biased region" description="Low complexity" evidence="1">
    <location>
        <begin position="318"/>
        <end position="333"/>
    </location>
</feature>
<organism evidence="2 3">
    <name type="scientific">Cutaneotrichosporon spelunceum</name>
    <dbReference type="NCBI Taxonomy" id="1672016"/>
    <lineage>
        <taxon>Eukaryota</taxon>
        <taxon>Fungi</taxon>
        <taxon>Dikarya</taxon>
        <taxon>Basidiomycota</taxon>
        <taxon>Agaricomycotina</taxon>
        <taxon>Tremellomycetes</taxon>
        <taxon>Trichosporonales</taxon>
        <taxon>Trichosporonaceae</taxon>
        <taxon>Cutaneotrichosporon</taxon>
    </lineage>
</organism>
<evidence type="ECO:0000313" key="2">
    <source>
        <dbReference type="EMBL" id="GMK56275.1"/>
    </source>
</evidence>
<feature type="compositionally biased region" description="Basic and acidic residues" evidence="1">
    <location>
        <begin position="268"/>
        <end position="299"/>
    </location>
</feature>
<dbReference type="EMBL" id="BTCM01000003">
    <property type="protein sequence ID" value="GMK56275.1"/>
    <property type="molecule type" value="Genomic_DNA"/>
</dbReference>
<feature type="region of interest" description="Disordered" evidence="1">
    <location>
        <begin position="685"/>
        <end position="809"/>
    </location>
</feature>
<accession>A0AAD3TTQ4</accession>
<feature type="region of interest" description="Disordered" evidence="1">
    <location>
        <begin position="1"/>
        <end position="358"/>
    </location>
</feature>
<dbReference type="Proteomes" id="UP001222932">
    <property type="component" value="Unassembled WGS sequence"/>
</dbReference>